<dbReference type="RefSeq" id="WP_135350045.1">
    <property type="nucleotide sequence ID" value="NZ_SRJD01000036.1"/>
</dbReference>
<evidence type="ECO:0000313" key="3">
    <source>
        <dbReference type="Proteomes" id="UP000298347"/>
    </source>
</evidence>
<evidence type="ECO:0000256" key="1">
    <source>
        <dbReference type="SAM" id="Phobius"/>
    </source>
</evidence>
<feature type="transmembrane region" description="Helical" evidence="1">
    <location>
        <begin position="42"/>
        <end position="65"/>
    </location>
</feature>
<feature type="transmembrane region" description="Helical" evidence="1">
    <location>
        <begin position="12"/>
        <end position="30"/>
    </location>
</feature>
<reference evidence="2 3" key="1">
    <citation type="journal article" date="2015" name="Int. J. Syst. Evol. Microbiol.">
        <title>Sporolactobacillus shoreae sp. nov. and Sporolactobacillus spathodeae sp. nov., two spore-forming lactic acid bacteria isolated from tree barks in Thailand.</title>
        <authorList>
            <person name="Thamacharoensuk T."/>
            <person name="Kitahara M."/>
            <person name="Ohkuma M."/>
            <person name="Thongchul N."/>
            <person name="Tanasupawat S."/>
        </authorList>
    </citation>
    <scope>NUCLEOTIDE SEQUENCE [LARGE SCALE GENOMIC DNA]</scope>
    <source>
        <strain evidence="2 3">BK92</strain>
    </source>
</reference>
<protein>
    <submittedName>
        <fullName evidence="2">Uncharacterized protein</fullName>
    </submittedName>
</protein>
<proteinExistence type="predicted"/>
<gene>
    <name evidence="2" type="ORF">E4665_17265</name>
</gene>
<dbReference type="Proteomes" id="UP000298347">
    <property type="component" value="Unassembled WGS sequence"/>
</dbReference>
<sequence length="182" mass="21517">MNRDLVLRTGGFGLYFLSALAALFIYVPFLDLKSVISIFTDFQVFYIICIIFYFYLTLYLIGFIFSHKIKLTDSYLSVRVINKFLIFKTDRMRLGDIEKIYLGSRSFLYEGIKDSRGRKKLGMFDDRIMKAKTIFPITLAIWTNDGDLHLFSTKPYSKRGFQRLFEELHYRDMDVLVEENIL</sequence>
<evidence type="ECO:0000313" key="2">
    <source>
        <dbReference type="EMBL" id="TGA95864.1"/>
    </source>
</evidence>
<keyword evidence="1" id="KW-0812">Transmembrane</keyword>
<comment type="caution">
    <text evidence="2">The sequence shown here is derived from an EMBL/GenBank/DDBJ whole genome shotgun (WGS) entry which is preliminary data.</text>
</comment>
<keyword evidence="1" id="KW-1133">Transmembrane helix</keyword>
<organism evidence="2 3">
    <name type="scientific">Sporolactobacillus shoreae</name>
    <dbReference type="NCBI Taxonomy" id="1465501"/>
    <lineage>
        <taxon>Bacteria</taxon>
        <taxon>Bacillati</taxon>
        <taxon>Bacillota</taxon>
        <taxon>Bacilli</taxon>
        <taxon>Bacillales</taxon>
        <taxon>Sporolactobacillaceae</taxon>
        <taxon>Sporolactobacillus</taxon>
    </lineage>
</organism>
<dbReference type="AlphaFoldDB" id="A0A4Z0GGU6"/>
<name>A0A4Z0GGU6_9BACL</name>
<keyword evidence="3" id="KW-1185">Reference proteome</keyword>
<dbReference type="EMBL" id="SRJD01000036">
    <property type="protein sequence ID" value="TGA95864.1"/>
    <property type="molecule type" value="Genomic_DNA"/>
</dbReference>
<accession>A0A4Z0GGU6</accession>
<keyword evidence="1" id="KW-0472">Membrane</keyword>